<sequence>MQVKYHEKHVTITGDEDILQRAGIAFEASKLRKGEMPTTYEELRYFYERAYKKKTKNDAILYVIARENYIVQNDQRSEKAKTKTEKKTNNWKKEARS</sequence>
<dbReference type="AlphaFoldDB" id="A0A2B2GN03"/>
<dbReference type="EMBL" id="NULO01000139">
    <property type="protein sequence ID" value="PGS91866.1"/>
    <property type="molecule type" value="Genomic_DNA"/>
</dbReference>
<evidence type="ECO:0000313" key="2">
    <source>
        <dbReference type="EMBL" id="PGS91866.1"/>
    </source>
</evidence>
<organism evidence="2 3">
    <name type="scientific">Bacillus cereus</name>
    <dbReference type="NCBI Taxonomy" id="1396"/>
    <lineage>
        <taxon>Bacteria</taxon>
        <taxon>Bacillati</taxon>
        <taxon>Bacillota</taxon>
        <taxon>Bacilli</taxon>
        <taxon>Bacillales</taxon>
        <taxon>Bacillaceae</taxon>
        <taxon>Bacillus</taxon>
        <taxon>Bacillus cereus group</taxon>
    </lineage>
</organism>
<reference evidence="2 3" key="1">
    <citation type="submission" date="2017-09" db="EMBL/GenBank/DDBJ databases">
        <title>Large-scale bioinformatics analysis of Bacillus genomes uncovers conserved roles of natural products in bacterial physiology.</title>
        <authorList>
            <consortium name="Agbiome Team Llc"/>
            <person name="Bleich R.M."/>
            <person name="Grubbs K.J."/>
            <person name="Santa Maria K.C."/>
            <person name="Allen S.E."/>
            <person name="Farag S."/>
            <person name="Shank E.A."/>
            <person name="Bowers A."/>
        </authorList>
    </citation>
    <scope>NUCLEOTIDE SEQUENCE [LARGE SCALE GENOMIC DNA]</scope>
    <source>
        <strain evidence="2 3">AFS041432</strain>
    </source>
</reference>
<accession>A0A2B2GN03</accession>
<feature type="compositionally biased region" description="Basic and acidic residues" evidence="1">
    <location>
        <begin position="75"/>
        <end position="97"/>
    </location>
</feature>
<evidence type="ECO:0000313" key="3">
    <source>
        <dbReference type="Proteomes" id="UP000225872"/>
    </source>
</evidence>
<dbReference type="RefSeq" id="WP_098402150.1">
    <property type="nucleotide sequence ID" value="NZ_NULO01000139.1"/>
</dbReference>
<comment type="caution">
    <text evidence="2">The sequence shown here is derived from an EMBL/GenBank/DDBJ whole genome shotgun (WGS) entry which is preliminary data.</text>
</comment>
<proteinExistence type="predicted"/>
<feature type="region of interest" description="Disordered" evidence="1">
    <location>
        <begin position="74"/>
        <end position="97"/>
    </location>
</feature>
<evidence type="ECO:0000256" key="1">
    <source>
        <dbReference type="SAM" id="MobiDB-lite"/>
    </source>
</evidence>
<protein>
    <submittedName>
        <fullName evidence="2">Uncharacterized protein</fullName>
    </submittedName>
</protein>
<dbReference type="Proteomes" id="UP000225872">
    <property type="component" value="Unassembled WGS sequence"/>
</dbReference>
<gene>
    <name evidence="2" type="ORF">COD09_27100</name>
</gene>
<name>A0A2B2GN03_BACCE</name>